<dbReference type="PROSITE" id="PS00512">
    <property type="entry name" value="ALPHA_GALACTOSIDASE"/>
    <property type="match status" value="1"/>
</dbReference>
<evidence type="ECO:0000259" key="9">
    <source>
        <dbReference type="Pfam" id="PF16875"/>
    </source>
</evidence>
<feature type="domain" description="Glycosyl hydrolase family 36 N-terminal" evidence="9">
    <location>
        <begin position="29"/>
        <end position="284"/>
    </location>
</feature>
<name>A0A2G3DXK9_9FIRM</name>
<dbReference type="Gene3D" id="2.70.98.60">
    <property type="entry name" value="alpha-galactosidase from lactobacil brevis"/>
    <property type="match status" value="1"/>
</dbReference>
<dbReference type="Pfam" id="PF02065">
    <property type="entry name" value="Melibiase"/>
    <property type="match status" value="1"/>
</dbReference>
<dbReference type="Pfam" id="PF16874">
    <property type="entry name" value="Glyco_hydro_36C"/>
    <property type="match status" value="1"/>
</dbReference>
<proteinExistence type="inferred from homology"/>
<keyword evidence="3 5" id="KW-0378">Hydrolase</keyword>
<feature type="binding site" evidence="7">
    <location>
        <position position="525"/>
    </location>
    <ligand>
        <name>substrate</name>
    </ligand>
</feature>
<dbReference type="InterPro" id="IPR002252">
    <property type="entry name" value="Glyco_hydro_36"/>
</dbReference>
<evidence type="ECO:0000256" key="6">
    <source>
        <dbReference type="PIRSR" id="PIRSR005536-1"/>
    </source>
</evidence>
<comment type="caution">
    <text evidence="10">The sequence shown here is derived from an EMBL/GenBank/DDBJ whole genome shotgun (WGS) entry which is preliminary data.</text>
</comment>
<evidence type="ECO:0000256" key="5">
    <source>
        <dbReference type="PIRNR" id="PIRNR005536"/>
    </source>
</evidence>
<protein>
    <recommendedName>
        <fullName evidence="2 5">Alpha-galactosidase</fullName>
        <ecNumber evidence="2 5">3.2.1.22</ecNumber>
    </recommendedName>
</protein>
<dbReference type="AlphaFoldDB" id="A0A2G3DXK9"/>
<dbReference type="Pfam" id="PF16875">
    <property type="entry name" value="Glyco_hydro_36N"/>
    <property type="match status" value="1"/>
</dbReference>
<accession>A0A2G3DXK9</accession>
<evidence type="ECO:0000259" key="8">
    <source>
        <dbReference type="Pfam" id="PF16874"/>
    </source>
</evidence>
<dbReference type="InterPro" id="IPR000111">
    <property type="entry name" value="Glyco_hydro_27/36_CS"/>
</dbReference>
<evidence type="ECO:0000313" key="10">
    <source>
        <dbReference type="EMBL" id="PHU35778.1"/>
    </source>
</evidence>
<sequence>MNIIWHEKSKQFHLFNDEISYIIGVSPIGELGNIYFGKAIHDKEDMSYVVNRFSLPNVPVDADTESYSMELNRQEYPSFGTTDFGTSAFEVEISNGSKVSSFVYKDHKIYKGKQPLEGLPATYADDSEAMTLEIYLEDVVAKTTLALSYTLFNRYPVVTRHAKFTNIGPSKVKLTKALSACLDLPDQNYQWMQFSGAWARERTPIVKNLGPGSVSIESKRGISSANQNPFVIVKRPNTDDFIGEAIGFSFVYSGNFLAQAEGDTFGRMRVLMGINPDRFTWILEKGQSFETPEVVIAYSDSGLNYLSQTYHSLYNNNLVRGKWKNTPRPILINNWEATFMDFDEEKILKIASKAKEAGIELFVLDDGWFGERDDDFAGLGDWVENPKKLPQGIPGLARKIESLGMKFGFWIEPEMVNPDSNLYRKHPEWALSTPGRKASLGRHQMVLDYSRPEVVDYIHGMLHKIISNAPISYIKWDMNRSLTEVYSADIPAEQQGMVYHRYVMGVYSLYERLRNDFPDILFESCSSGGNRFDAGMLYYAPQAWCSDNTDAIDRIRIQYGTSYGYPVSSIGAHVSAVPNQQTGRTTSIETRANVAYFGTFGYELDLNHVSQEEFELVKSQVQFMKEYRQLFQFGTFYRLRSPFEADQAAWIVVSEDKEKAIFGFYCMRSNVTMLPGFLKLDGLSADKVYVLNDEEYFGDELMNLGVTLTKLSNNGLSTGQDFISYVEVLEAKK</sequence>
<dbReference type="InterPro" id="IPR013780">
    <property type="entry name" value="Glyco_hydro_b"/>
</dbReference>
<dbReference type="PRINTS" id="PR00743">
    <property type="entry name" value="GLHYDRLASE36"/>
</dbReference>
<feature type="domain" description="Glycosyl hydrolase family 36 C-terminal" evidence="8">
    <location>
        <begin position="647"/>
        <end position="726"/>
    </location>
</feature>
<organism evidence="10 11">
    <name type="scientific">Pseudobutyrivibrio ruminis</name>
    <dbReference type="NCBI Taxonomy" id="46206"/>
    <lineage>
        <taxon>Bacteria</taxon>
        <taxon>Bacillati</taxon>
        <taxon>Bacillota</taxon>
        <taxon>Clostridia</taxon>
        <taxon>Lachnospirales</taxon>
        <taxon>Lachnospiraceae</taxon>
        <taxon>Pseudobutyrivibrio</taxon>
    </lineage>
</organism>
<feature type="binding site" evidence="7">
    <location>
        <begin position="475"/>
        <end position="479"/>
    </location>
    <ligand>
        <name>substrate</name>
    </ligand>
</feature>
<dbReference type="Gene3D" id="3.20.20.70">
    <property type="entry name" value="Aldolase class I"/>
    <property type="match status" value="1"/>
</dbReference>
<dbReference type="RefSeq" id="WP_099391519.1">
    <property type="nucleotide sequence ID" value="NZ_PDYF01000008.1"/>
</dbReference>
<dbReference type="EC" id="3.2.1.22" evidence="2 5"/>
<dbReference type="GO" id="GO:0016052">
    <property type="term" value="P:carbohydrate catabolic process"/>
    <property type="evidence" value="ECO:0007669"/>
    <property type="project" value="InterPro"/>
</dbReference>
<feature type="binding site" evidence="7">
    <location>
        <position position="198"/>
    </location>
    <ligand>
        <name>substrate</name>
    </ligand>
</feature>
<dbReference type="Proteomes" id="UP000225889">
    <property type="component" value="Unassembled WGS sequence"/>
</dbReference>
<feature type="binding site" evidence="7">
    <location>
        <position position="442"/>
    </location>
    <ligand>
        <name>substrate</name>
    </ligand>
</feature>
<dbReference type="InterPro" id="IPR031705">
    <property type="entry name" value="Glyco_hydro_36_C"/>
</dbReference>
<dbReference type="Gene3D" id="2.60.40.1180">
    <property type="entry name" value="Golgi alpha-mannosidase II"/>
    <property type="match status" value="1"/>
</dbReference>
<dbReference type="InterPro" id="IPR038417">
    <property type="entry name" value="Alpga-gal_N_sf"/>
</dbReference>
<dbReference type="PANTHER" id="PTHR43053">
    <property type="entry name" value="GLYCOSIDASE FAMILY 31"/>
    <property type="match status" value="1"/>
</dbReference>
<dbReference type="InterPro" id="IPR013785">
    <property type="entry name" value="Aldolase_TIM"/>
</dbReference>
<evidence type="ECO:0000256" key="3">
    <source>
        <dbReference type="ARBA" id="ARBA00022801"/>
    </source>
</evidence>
<dbReference type="CDD" id="cd14791">
    <property type="entry name" value="GH36"/>
    <property type="match status" value="1"/>
</dbReference>
<dbReference type="GO" id="GO:0004557">
    <property type="term" value="F:alpha-galactosidase activity"/>
    <property type="evidence" value="ECO:0007669"/>
    <property type="project" value="UniProtKB-UniRule"/>
</dbReference>
<gene>
    <name evidence="10" type="ORF">CSX01_04000</name>
</gene>
<evidence type="ECO:0000256" key="4">
    <source>
        <dbReference type="ARBA" id="ARBA00023295"/>
    </source>
</evidence>
<evidence type="ECO:0000256" key="2">
    <source>
        <dbReference type="ARBA" id="ARBA00012755"/>
    </source>
</evidence>
<feature type="binding site" evidence="7">
    <location>
        <begin position="365"/>
        <end position="366"/>
    </location>
    <ligand>
        <name>substrate</name>
    </ligand>
</feature>
<feature type="active site" description="Proton donor" evidence="6">
    <location>
        <position position="547"/>
    </location>
</feature>
<dbReference type="InterPro" id="IPR017853">
    <property type="entry name" value="GH"/>
</dbReference>
<reference evidence="10 11" key="1">
    <citation type="submission" date="2017-10" db="EMBL/GenBank/DDBJ databases">
        <title>Resolving the taxonomy of Roseburia spp., Eubacterium rectale and Agathobacter spp. through phylogenomic analysis.</title>
        <authorList>
            <person name="Sheridan P.O."/>
            <person name="Walker A.W."/>
            <person name="Duncan S.H."/>
            <person name="Scott K.P."/>
            <person name="Toole P.W.O."/>
            <person name="Luis P."/>
            <person name="Flint H.J."/>
        </authorList>
    </citation>
    <scope>NUCLEOTIDE SEQUENCE [LARGE SCALE GENOMIC DNA]</scope>
    <source>
        <strain evidence="10 11">JK626</strain>
    </source>
</reference>
<evidence type="ECO:0000256" key="7">
    <source>
        <dbReference type="PIRSR" id="PIRSR005536-2"/>
    </source>
</evidence>
<feature type="binding site" evidence="7">
    <location>
        <position position="547"/>
    </location>
    <ligand>
        <name>substrate</name>
    </ligand>
</feature>
<evidence type="ECO:0000313" key="11">
    <source>
        <dbReference type="Proteomes" id="UP000225889"/>
    </source>
</evidence>
<feature type="active site" description="Nucleophile" evidence="6">
    <location>
        <position position="477"/>
    </location>
</feature>
<dbReference type="EMBL" id="PDYF01000008">
    <property type="protein sequence ID" value="PHU35778.1"/>
    <property type="molecule type" value="Genomic_DNA"/>
</dbReference>
<dbReference type="SUPFAM" id="SSF51445">
    <property type="entry name" value="(Trans)glycosidases"/>
    <property type="match status" value="1"/>
</dbReference>
<evidence type="ECO:0000256" key="1">
    <source>
        <dbReference type="ARBA" id="ARBA00001255"/>
    </source>
</evidence>
<comment type="similarity">
    <text evidence="5">Belongs to the glycosyl hydrolase.</text>
</comment>
<dbReference type="InterPro" id="IPR050985">
    <property type="entry name" value="Alpha-glycosidase_related"/>
</dbReference>
<comment type="catalytic activity">
    <reaction evidence="1 5">
        <text>Hydrolysis of terminal, non-reducing alpha-D-galactose residues in alpha-D-galactosides, including galactose oligosaccharides, galactomannans and galactolipids.</text>
        <dbReference type="EC" id="3.2.1.22"/>
    </reaction>
</comment>
<dbReference type="PIRSF" id="PIRSF005536">
    <property type="entry name" value="Agal"/>
    <property type="match status" value="1"/>
</dbReference>
<dbReference type="FunFam" id="3.20.20.70:FF:000118">
    <property type="entry name" value="Alpha-galactosidase"/>
    <property type="match status" value="1"/>
</dbReference>
<reference evidence="10 11" key="2">
    <citation type="submission" date="2017-10" db="EMBL/GenBank/DDBJ databases">
        <authorList>
            <person name="Banno H."/>
            <person name="Chua N.-H."/>
        </authorList>
    </citation>
    <scope>NUCLEOTIDE SEQUENCE [LARGE SCALE GENOMIC DNA]</scope>
    <source>
        <strain evidence="10 11">JK626</strain>
    </source>
</reference>
<dbReference type="PANTHER" id="PTHR43053:SF3">
    <property type="entry name" value="ALPHA-GALACTOSIDASE C-RELATED"/>
    <property type="match status" value="1"/>
</dbReference>
<keyword evidence="4 5" id="KW-0326">Glycosidase</keyword>
<dbReference type="InterPro" id="IPR031704">
    <property type="entry name" value="Glyco_hydro_36_N"/>
</dbReference>